<evidence type="ECO:0000313" key="2">
    <source>
        <dbReference type="Proteomes" id="UP000220959"/>
    </source>
</evidence>
<protein>
    <submittedName>
        <fullName evidence="1">Uncharacterized protein</fullName>
    </submittedName>
</protein>
<accession>A0ACC9D0P1</accession>
<evidence type="ECO:0000313" key="1">
    <source>
        <dbReference type="EMBL" id="PDX61511.1"/>
    </source>
</evidence>
<organism evidence="1 2">
    <name type="scientific">Faecalibacterium langellae</name>
    <dbReference type="NCBI Taxonomy" id="3435293"/>
    <lineage>
        <taxon>Bacteria</taxon>
        <taxon>Bacillati</taxon>
        <taxon>Bacillota</taxon>
        <taxon>Clostridia</taxon>
        <taxon>Eubacteriales</taxon>
        <taxon>Oscillospiraceae</taxon>
        <taxon>Faecalibacterium</taxon>
    </lineage>
</organism>
<comment type="caution">
    <text evidence="1">The sequence shown here is derived from an EMBL/GenBank/DDBJ whole genome shotgun (WGS) entry which is preliminary data.</text>
</comment>
<proteinExistence type="predicted"/>
<keyword evidence="2" id="KW-1185">Reference proteome</keyword>
<dbReference type="EMBL" id="NMTR01000014">
    <property type="protein sequence ID" value="PDX61511.1"/>
    <property type="molecule type" value="Genomic_DNA"/>
</dbReference>
<sequence length="739" mass="78152">MKKISRKGFLKIAAAAAMSGVTAGALSACNSSSSSAAASTAASGASVYTAGTYTATAKGMNDVTVTMTFSETAITEVKVDTANETLELAVNSAEDFQTMLMDAQSAEIDGVSGATVTSNAVKEAAANCIQQAIGLTGGDAADNSADYGDDPRGEARAAAKADGRVFGYSGPGDWLGEAPAFDSVDSEVDCDVCVVGLGHAGVAAVLGAAEKGAKVVGIESQTQDNFAWYGEDIGAWNSQFAQDAGIPAWDLGQITDEFVTRSGGRADPGIVSLYVQHSGETLDHMLDVCKEMGVDERVYTYDNTEDGWTIIHLNADYDKIAAGNNIYDCLDKTNYPRKPGTRTWPATIQFMGPYSAEPVDGVAANSVLKYVQQAQLDKAVQDYGAELYYGTAAQVLVQNDNGDVVGVIAKDADGKIVKYNTKMGVVMCGGDYAGNADMCWALMNEYMERNEREGGLKKDFFSFMGGRDGSSLKMMCWAGGMIEPAPRGTMILGGGINSTPWGANSMLWLNSDGKRFCNEGNVTGASTATARQKNETGWLVTDKNFMQSICACGIEHSGPNAGRPQYYQDLIDDMEALPCSSEEQSIRSCFVAERMMSKIYKCDTLEELAKAMGVPDDKMDTFMASIEEYNAMCDAGKDDKFGKDASALIPIREAPFYGCAQTLGNRSASPSMVTMNGMMTDLNLNVLDVDYAPIKGLYAAGNSLGGRYGTGYSTPCAGNSIGMAVTHGRLAGQFCVDNA</sequence>
<gene>
    <name evidence="1" type="ORF">CGS49_05810</name>
</gene>
<dbReference type="Proteomes" id="UP000220959">
    <property type="component" value="Unassembled WGS sequence"/>
</dbReference>
<reference evidence="1 2" key="1">
    <citation type="journal article" date="2017" name="Front. Microbiol.">
        <title>New Insights into the Diversity of the Genus Faecalibacterium.</title>
        <authorList>
            <person name="Benevides L."/>
            <person name="Burman S."/>
            <person name="Martin R."/>
            <person name="Robert V."/>
            <person name="Thomas M."/>
            <person name="Miquel S."/>
            <person name="Chain F."/>
            <person name="Sokol H."/>
            <person name="Bermudez-Humaran L.G."/>
            <person name="Morrison M."/>
            <person name="Langella P."/>
            <person name="Azevedo V.A."/>
            <person name="Chatel J.M."/>
            <person name="Soares S."/>
        </authorList>
    </citation>
    <scope>NUCLEOTIDE SEQUENCE [LARGE SCALE GENOMIC DNA]</scope>
    <source>
        <strain evidence="2">CNCM I-4541</strain>
    </source>
</reference>
<name>A0ACC9D0P1_9FIRM</name>